<evidence type="ECO:0000313" key="1">
    <source>
        <dbReference type="EMBL" id="QFY44444.1"/>
    </source>
</evidence>
<keyword evidence="2" id="KW-1185">Reference proteome</keyword>
<dbReference type="InParanoid" id="A0A5Q0BQG6"/>
<evidence type="ECO:0000313" key="2">
    <source>
        <dbReference type="Proteomes" id="UP000325755"/>
    </source>
</evidence>
<proteinExistence type="predicted"/>
<name>A0A5Q0BQG6_9GAMM</name>
<sequence>MEREGSTIVFHRVPAADVRENCGEVHHSANITKVLLQQAETSIAQGVEVDVRCAAFCSGSLIIDSESFCRRQRP</sequence>
<dbReference type="KEGG" id="mmob:F6R98_18895"/>
<dbReference type="EMBL" id="CP044205">
    <property type="protein sequence ID" value="QFY44444.1"/>
    <property type="molecule type" value="Genomic_DNA"/>
</dbReference>
<accession>A0A5Q0BQG6</accession>
<dbReference type="Proteomes" id="UP000325755">
    <property type="component" value="Chromosome"/>
</dbReference>
<organism evidence="1 2">
    <name type="scientific">Candidatus Methylospira mobilis</name>
    <dbReference type="NCBI Taxonomy" id="1808979"/>
    <lineage>
        <taxon>Bacteria</taxon>
        <taxon>Pseudomonadati</taxon>
        <taxon>Pseudomonadota</taxon>
        <taxon>Gammaproteobacteria</taxon>
        <taxon>Methylococcales</taxon>
        <taxon>Methylococcaceae</taxon>
        <taxon>Candidatus Methylospira</taxon>
    </lineage>
</organism>
<dbReference type="AlphaFoldDB" id="A0A5Q0BQG6"/>
<protein>
    <submittedName>
        <fullName evidence="1">Uncharacterized protein</fullName>
    </submittedName>
</protein>
<reference evidence="1 2" key="1">
    <citation type="submission" date="2019-09" db="EMBL/GenBank/DDBJ databases">
        <title>Ecophysiology of the spiral-shaped methanotroph Methylospira mobilis as revealed by the complete genome sequence.</title>
        <authorList>
            <person name="Oshkin I.Y."/>
            <person name="Dedysh S.N."/>
            <person name="Miroshnikov K."/>
            <person name="Danilova O.V."/>
            <person name="Hakobyan A."/>
            <person name="Liesack W."/>
        </authorList>
    </citation>
    <scope>NUCLEOTIDE SEQUENCE [LARGE SCALE GENOMIC DNA]</scope>
    <source>
        <strain evidence="1 2">Shm1</strain>
    </source>
</reference>
<gene>
    <name evidence="1" type="ORF">F6R98_18895</name>
</gene>